<dbReference type="InterPro" id="IPR002994">
    <property type="entry name" value="Surf1/Shy1"/>
</dbReference>
<sequence>MTPRPQARDLLRLARTPRWVGLALVALAFISGCVFLGSWQWDRTQNIIEAERVAVSAPIEIEEVAAVGEPLPDESIGRPVVARGRYLAGGQVIVEQRSLRGQPGVWVLTPLELSDGSVIGVLRGWLNSATAAGVVPPTGDVIVSGIMHPDERFYPDAVTEPGTAVAISSARQSESWGPGTRSGYVMLTETSAGSDELSGSATTAPEPAAPTVQTADVPFPLQNFFYAVQWWIFAVFAVVVYLRWLWLDAAGEATGAVGEPVQQ</sequence>
<dbReference type="GO" id="GO:0016020">
    <property type="term" value="C:membrane"/>
    <property type="evidence" value="ECO:0007669"/>
    <property type="project" value="UniProtKB-SubCell"/>
</dbReference>
<dbReference type="InterPro" id="IPR045214">
    <property type="entry name" value="Surf1/Surf4"/>
</dbReference>
<feature type="transmembrane region" description="Helical" evidence="5">
    <location>
        <begin position="224"/>
        <end position="242"/>
    </location>
</feature>
<gene>
    <name evidence="6" type="ORF">UFOPK3772_01443</name>
</gene>
<dbReference type="PROSITE" id="PS51257">
    <property type="entry name" value="PROKAR_LIPOPROTEIN"/>
    <property type="match status" value="1"/>
</dbReference>
<keyword evidence="2 5" id="KW-0812">Transmembrane</keyword>
<evidence type="ECO:0000256" key="5">
    <source>
        <dbReference type="SAM" id="Phobius"/>
    </source>
</evidence>
<dbReference type="CDD" id="cd06662">
    <property type="entry name" value="SURF1"/>
    <property type="match status" value="1"/>
</dbReference>
<organism evidence="6">
    <name type="scientific">freshwater metagenome</name>
    <dbReference type="NCBI Taxonomy" id="449393"/>
    <lineage>
        <taxon>unclassified sequences</taxon>
        <taxon>metagenomes</taxon>
        <taxon>ecological metagenomes</taxon>
    </lineage>
</organism>
<reference evidence="6" key="1">
    <citation type="submission" date="2020-05" db="EMBL/GenBank/DDBJ databases">
        <authorList>
            <person name="Chiriac C."/>
            <person name="Salcher M."/>
            <person name="Ghai R."/>
            <person name="Kavagutti S V."/>
        </authorList>
    </citation>
    <scope>NUCLEOTIDE SEQUENCE</scope>
</reference>
<dbReference type="AlphaFoldDB" id="A0A6J7K1F0"/>
<evidence type="ECO:0000256" key="4">
    <source>
        <dbReference type="ARBA" id="ARBA00023136"/>
    </source>
</evidence>
<evidence type="ECO:0000256" key="1">
    <source>
        <dbReference type="ARBA" id="ARBA00004370"/>
    </source>
</evidence>
<evidence type="ECO:0000256" key="2">
    <source>
        <dbReference type="ARBA" id="ARBA00022692"/>
    </source>
</evidence>
<keyword evidence="3 5" id="KW-1133">Transmembrane helix</keyword>
<dbReference type="PANTHER" id="PTHR23427">
    <property type="entry name" value="SURFEIT LOCUS PROTEIN"/>
    <property type="match status" value="1"/>
</dbReference>
<dbReference type="Pfam" id="PF02104">
    <property type="entry name" value="SURF1"/>
    <property type="match status" value="1"/>
</dbReference>
<dbReference type="EMBL" id="CAFBNE010000041">
    <property type="protein sequence ID" value="CAB4949496.1"/>
    <property type="molecule type" value="Genomic_DNA"/>
</dbReference>
<accession>A0A6J7K1F0</accession>
<evidence type="ECO:0000313" key="6">
    <source>
        <dbReference type="EMBL" id="CAB4949496.1"/>
    </source>
</evidence>
<proteinExistence type="predicted"/>
<feature type="transmembrane region" description="Helical" evidence="5">
    <location>
        <begin position="20"/>
        <end position="41"/>
    </location>
</feature>
<evidence type="ECO:0000256" key="3">
    <source>
        <dbReference type="ARBA" id="ARBA00022989"/>
    </source>
</evidence>
<keyword evidence="4 5" id="KW-0472">Membrane</keyword>
<name>A0A6J7K1F0_9ZZZZ</name>
<dbReference type="PROSITE" id="PS50895">
    <property type="entry name" value="SURF1"/>
    <property type="match status" value="1"/>
</dbReference>
<protein>
    <submittedName>
        <fullName evidence="6">Unannotated protein</fullName>
    </submittedName>
</protein>
<comment type="subcellular location">
    <subcellularLocation>
        <location evidence="1">Membrane</location>
    </subcellularLocation>
</comment>
<dbReference type="PANTHER" id="PTHR23427:SF2">
    <property type="entry name" value="SURFEIT LOCUS PROTEIN 1"/>
    <property type="match status" value="1"/>
</dbReference>